<dbReference type="Gene3D" id="3.40.50.11460">
    <property type="match status" value="1"/>
</dbReference>
<sequence>MHPAVLDAVLHALGLAIETTETMLPFCWRGVSLHAGGAGRVRARLASAGADAISVEIADAEGLPVLTVGALVTRATTAEQLRAAVNAAGRGPDQGPLEVVWSPIPLNHNSIEDSDEPAVLSALSWEDYCAADAGTPAGANGNGAGAGDAAVVVWECGSVGADAVGSTYAATHAGLQVLQSWLGTDRAGTLVVLTRGAVGLPGEDVSDLAAAAVWGLVRSAQAEQPGRIVLVDADAPVDAVALAAVGEPQLVVRGGVVHNARLARRRRCWRCPPKRRGGWPPVAAGPWRIW</sequence>
<dbReference type="InterPro" id="IPR042104">
    <property type="entry name" value="PKS_dehydratase_sf"/>
</dbReference>
<evidence type="ECO:0000313" key="4">
    <source>
        <dbReference type="Proteomes" id="UP000188532"/>
    </source>
</evidence>
<dbReference type="EC" id="2.3.1.41" evidence="3"/>
<dbReference type="AlphaFoldDB" id="A0A1V3XZ17"/>
<protein>
    <submittedName>
        <fullName evidence="3">Phenolphthiocerol synthesis polyketide synthase type I Pks15/1 domain protein</fullName>
        <ecNumber evidence="3">2.3.1.41</ecNumber>
    </submittedName>
</protein>
<name>A0A1V3XZ17_MYCKA</name>
<keyword evidence="3" id="KW-0012">Acyltransferase</keyword>
<dbReference type="SUPFAM" id="SSF51735">
    <property type="entry name" value="NAD(P)-binding Rossmann-fold domains"/>
    <property type="match status" value="1"/>
</dbReference>
<evidence type="ECO:0000313" key="3">
    <source>
        <dbReference type="EMBL" id="OOK84312.1"/>
    </source>
</evidence>
<dbReference type="Gene3D" id="3.10.129.110">
    <property type="entry name" value="Polyketide synthase dehydratase"/>
    <property type="match status" value="1"/>
</dbReference>
<keyword evidence="3" id="KW-0808">Transferase</keyword>
<feature type="domain" description="Polyketide synthase dehydratase" evidence="1">
    <location>
        <begin position="1"/>
        <end position="81"/>
    </location>
</feature>
<accession>A0A1V3XZ17</accession>
<evidence type="ECO:0000259" key="1">
    <source>
        <dbReference type="Pfam" id="PF14765"/>
    </source>
</evidence>
<dbReference type="Proteomes" id="UP000188532">
    <property type="component" value="Unassembled WGS sequence"/>
</dbReference>
<comment type="caution">
    <text evidence="3">The sequence shown here is derived from an EMBL/GenBank/DDBJ whole genome shotgun (WGS) entry which is preliminary data.</text>
</comment>
<dbReference type="Pfam" id="PF14765">
    <property type="entry name" value="PS-DH"/>
    <property type="match status" value="1"/>
</dbReference>
<dbReference type="Pfam" id="PF22953">
    <property type="entry name" value="SpnB_Rossmann"/>
    <property type="match status" value="1"/>
</dbReference>
<dbReference type="EMBL" id="MVBN01000001">
    <property type="protein sequence ID" value="OOK84312.1"/>
    <property type="molecule type" value="Genomic_DNA"/>
</dbReference>
<gene>
    <name evidence="3" type="ORF">BZL29_1154</name>
</gene>
<dbReference type="InterPro" id="IPR049551">
    <property type="entry name" value="PKS_DH_C"/>
</dbReference>
<organism evidence="3 4">
    <name type="scientific">Mycobacterium kansasii</name>
    <dbReference type="NCBI Taxonomy" id="1768"/>
    <lineage>
        <taxon>Bacteria</taxon>
        <taxon>Bacillati</taxon>
        <taxon>Actinomycetota</taxon>
        <taxon>Actinomycetes</taxon>
        <taxon>Mycobacteriales</taxon>
        <taxon>Mycobacteriaceae</taxon>
        <taxon>Mycobacterium</taxon>
    </lineage>
</organism>
<dbReference type="InterPro" id="IPR036291">
    <property type="entry name" value="NAD(P)-bd_dom_sf"/>
</dbReference>
<dbReference type="GO" id="GO:0004315">
    <property type="term" value="F:3-oxoacyl-[acyl-carrier-protein] synthase activity"/>
    <property type="evidence" value="ECO:0007669"/>
    <property type="project" value="UniProtKB-EC"/>
</dbReference>
<dbReference type="InterPro" id="IPR055123">
    <property type="entry name" value="SpnB-like_Rossmann"/>
</dbReference>
<reference evidence="3 4" key="1">
    <citation type="submission" date="2017-02" db="EMBL/GenBank/DDBJ databases">
        <title>Complete genome sequences of Mycobacterium kansasii strains isolated from rhesus macaques.</title>
        <authorList>
            <person name="Panda A."/>
            <person name="Nagaraj S."/>
            <person name="Zhao X."/>
            <person name="Tettelin H."/>
            <person name="Detolla L.J."/>
        </authorList>
    </citation>
    <scope>NUCLEOTIDE SEQUENCE [LARGE SCALE GENOMIC DNA]</scope>
    <source>
        <strain evidence="3 4">11-3469</strain>
    </source>
</reference>
<proteinExistence type="predicted"/>
<feature type="domain" description="Polyketide synthase extender module SpnB-like Rossmann fold" evidence="2">
    <location>
        <begin position="131"/>
        <end position="261"/>
    </location>
</feature>
<evidence type="ECO:0000259" key="2">
    <source>
        <dbReference type="Pfam" id="PF22953"/>
    </source>
</evidence>